<dbReference type="InterPro" id="IPR045214">
    <property type="entry name" value="Surf1/Surf4"/>
</dbReference>
<protein>
    <recommendedName>
        <fullName evidence="6">SURF1-like protein</fullName>
    </recommendedName>
</protein>
<evidence type="ECO:0000256" key="3">
    <source>
        <dbReference type="ARBA" id="ARBA00022692"/>
    </source>
</evidence>
<reference evidence="8 9" key="1">
    <citation type="submission" date="2020-05" db="EMBL/GenBank/DDBJ databases">
        <title>Complete genome sequence of Gemmatimonas greenlandica TET16.</title>
        <authorList>
            <person name="Zeng Y."/>
        </authorList>
    </citation>
    <scope>NUCLEOTIDE SEQUENCE [LARGE SCALE GENOMIC DNA]</scope>
    <source>
        <strain evidence="8 9">TET16</strain>
    </source>
</reference>
<name>A0A6M4IJ81_9BACT</name>
<feature type="region of interest" description="Disordered" evidence="7">
    <location>
        <begin position="244"/>
        <end position="269"/>
    </location>
</feature>
<dbReference type="CDD" id="cd06662">
    <property type="entry name" value="SURF1"/>
    <property type="match status" value="1"/>
</dbReference>
<keyword evidence="3 6" id="KW-0812">Transmembrane</keyword>
<evidence type="ECO:0000256" key="2">
    <source>
        <dbReference type="ARBA" id="ARBA00007165"/>
    </source>
</evidence>
<evidence type="ECO:0000256" key="7">
    <source>
        <dbReference type="SAM" id="MobiDB-lite"/>
    </source>
</evidence>
<feature type="compositionally biased region" description="Basic and acidic residues" evidence="7">
    <location>
        <begin position="244"/>
        <end position="253"/>
    </location>
</feature>
<dbReference type="RefSeq" id="WP_171223541.1">
    <property type="nucleotide sequence ID" value="NZ_CP053085.1"/>
</dbReference>
<accession>A0A6M4IJ81</accession>
<dbReference type="Proteomes" id="UP000500938">
    <property type="component" value="Chromosome"/>
</dbReference>
<sequence length="269" mass="29093">MSRRSTKTLVFGVLTVLAAAVCIRLGIWQLDRLAHRRAQNAIVLARGTMPVVSVSTLQRVDTTESHWRRVHLRGVADYAGEVVHATRSQAGSPGVHLLTPVRPVDGAWGDTAVLVLRGFVYSPDGRTFDREKARESDTLDLDALVISFPAHKPGMVQMQTATRAVRLLDRDTIAALTGHPLAPFLLLALGDTAMYDIAKAARVPPPSPSEGPHQSYAVQWFGFALVFLVGFVAFTWGPARGRADGASENDANRDMGGLGNAQNEKVARP</sequence>
<dbReference type="PROSITE" id="PS50895">
    <property type="entry name" value="SURF1"/>
    <property type="match status" value="1"/>
</dbReference>
<feature type="transmembrane region" description="Helical" evidence="6">
    <location>
        <begin position="216"/>
        <end position="236"/>
    </location>
</feature>
<dbReference type="InterPro" id="IPR002994">
    <property type="entry name" value="Surf1/Shy1"/>
</dbReference>
<proteinExistence type="inferred from homology"/>
<keyword evidence="4 6" id="KW-1133">Transmembrane helix</keyword>
<gene>
    <name evidence="8" type="ORF">HKW67_00595</name>
</gene>
<keyword evidence="5 6" id="KW-0472">Membrane</keyword>
<keyword evidence="6" id="KW-1003">Cell membrane</keyword>
<dbReference type="PANTHER" id="PTHR23427">
    <property type="entry name" value="SURFEIT LOCUS PROTEIN"/>
    <property type="match status" value="1"/>
</dbReference>
<organism evidence="8 9">
    <name type="scientific">Gemmatimonas groenlandica</name>
    <dbReference type="NCBI Taxonomy" id="2732249"/>
    <lineage>
        <taxon>Bacteria</taxon>
        <taxon>Pseudomonadati</taxon>
        <taxon>Gemmatimonadota</taxon>
        <taxon>Gemmatimonadia</taxon>
        <taxon>Gemmatimonadales</taxon>
        <taxon>Gemmatimonadaceae</taxon>
        <taxon>Gemmatimonas</taxon>
    </lineage>
</organism>
<dbReference type="EMBL" id="CP053085">
    <property type="protein sequence ID" value="QJR34115.1"/>
    <property type="molecule type" value="Genomic_DNA"/>
</dbReference>
<evidence type="ECO:0000256" key="5">
    <source>
        <dbReference type="ARBA" id="ARBA00023136"/>
    </source>
</evidence>
<dbReference type="AlphaFoldDB" id="A0A6M4IJ81"/>
<dbReference type="KEGG" id="ggr:HKW67_00595"/>
<comment type="subcellular location">
    <subcellularLocation>
        <location evidence="6">Cell membrane</location>
        <topology evidence="6">Multi-pass membrane protein</topology>
    </subcellularLocation>
    <subcellularLocation>
        <location evidence="1">Membrane</location>
    </subcellularLocation>
</comment>
<dbReference type="GO" id="GO:0005886">
    <property type="term" value="C:plasma membrane"/>
    <property type="evidence" value="ECO:0007669"/>
    <property type="project" value="UniProtKB-SubCell"/>
</dbReference>
<dbReference type="Pfam" id="PF02104">
    <property type="entry name" value="SURF1"/>
    <property type="match status" value="1"/>
</dbReference>
<evidence type="ECO:0000313" key="9">
    <source>
        <dbReference type="Proteomes" id="UP000500938"/>
    </source>
</evidence>
<evidence type="ECO:0000313" key="8">
    <source>
        <dbReference type="EMBL" id="QJR34115.1"/>
    </source>
</evidence>
<evidence type="ECO:0000256" key="4">
    <source>
        <dbReference type="ARBA" id="ARBA00022989"/>
    </source>
</evidence>
<comment type="caution">
    <text evidence="6">Lacks conserved residue(s) required for the propagation of feature annotation.</text>
</comment>
<evidence type="ECO:0000256" key="1">
    <source>
        <dbReference type="ARBA" id="ARBA00004370"/>
    </source>
</evidence>
<evidence type="ECO:0000256" key="6">
    <source>
        <dbReference type="RuleBase" id="RU363076"/>
    </source>
</evidence>
<keyword evidence="9" id="KW-1185">Reference proteome</keyword>
<comment type="similarity">
    <text evidence="2 6">Belongs to the SURF1 family.</text>
</comment>
<dbReference type="PANTHER" id="PTHR23427:SF2">
    <property type="entry name" value="SURFEIT LOCUS PROTEIN 1"/>
    <property type="match status" value="1"/>
</dbReference>